<dbReference type="AlphaFoldDB" id="I3C1B3"/>
<dbReference type="RefSeq" id="WP_008616287.1">
    <property type="nucleotide sequence ID" value="NZ_JH651380.1"/>
</dbReference>
<dbReference type="InterPro" id="IPR014729">
    <property type="entry name" value="Rossmann-like_a/b/a_fold"/>
</dbReference>
<evidence type="ECO:0000313" key="1">
    <source>
        <dbReference type="EMBL" id="EIJ37406.1"/>
    </source>
</evidence>
<accession>I3C1B3</accession>
<dbReference type="OrthoDB" id="9788959at2"/>
<dbReference type="STRING" id="926559.JoomaDRAFT_0349"/>
<reference evidence="1 2" key="1">
    <citation type="submission" date="2012-02" db="EMBL/GenBank/DDBJ databases">
        <title>Improved High-Quality Draft genome of Joostella marina DSM 19592.</title>
        <authorList>
            <consortium name="US DOE Joint Genome Institute (JGI-PGF)"/>
            <person name="Lucas S."/>
            <person name="Copeland A."/>
            <person name="Lapidus A."/>
            <person name="Bruce D."/>
            <person name="Goodwin L."/>
            <person name="Pitluck S."/>
            <person name="Peters L."/>
            <person name="Chertkov O."/>
            <person name="Ovchinnikova G."/>
            <person name="Kyrpides N."/>
            <person name="Mavromatis K."/>
            <person name="Detter J.C."/>
            <person name="Han C."/>
            <person name="Land M."/>
            <person name="Hauser L."/>
            <person name="Markowitz V."/>
            <person name="Cheng J.-F."/>
            <person name="Hugenholtz P."/>
            <person name="Woyke T."/>
            <person name="Wu D."/>
            <person name="Tindall B."/>
            <person name="Brambilla E."/>
            <person name="Klenk H.-P."/>
            <person name="Eisen J.A."/>
        </authorList>
    </citation>
    <scope>NUCLEOTIDE SEQUENCE [LARGE SCALE GENOMIC DNA]</scope>
    <source>
        <strain evidence="1 2">DSM 19592</strain>
    </source>
</reference>
<dbReference type="Gene3D" id="3.40.50.620">
    <property type="entry name" value="HUPs"/>
    <property type="match status" value="1"/>
</dbReference>
<dbReference type="CDD" id="cd00293">
    <property type="entry name" value="USP-like"/>
    <property type="match status" value="1"/>
</dbReference>
<dbReference type="EMBL" id="JH651380">
    <property type="protein sequence ID" value="EIJ37406.1"/>
    <property type="molecule type" value="Genomic_DNA"/>
</dbReference>
<protein>
    <submittedName>
        <fullName evidence="1">Uncharacterized protein</fullName>
    </submittedName>
</protein>
<gene>
    <name evidence="1" type="ORF">JoomaDRAFT_0349</name>
</gene>
<dbReference type="SUPFAM" id="SSF52402">
    <property type="entry name" value="Adenine nucleotide alpha hydrolases-like"/>
    <property type="match status" value="1"/>
</dbReference>
<organism evidence="1 2">
    <name type="scientific">Galbibacter orientalis DSM 19592</name>
    <dbReference type="NCBI Taxonomy" id="926559"/>
    <lineage>
        <taxon>Bacteria</taxon>
        <taxon>Pseudomonadati</taxon>
        <taxon>Bacteroidota</taxon>
        <taxon>Flavobacteriia</taxon>
        <taxon>Flavobacteriales</taxon>
        <taxon>Flavobacteriaceae</taxon>
        <taxon>Galbibacter</taxon>
    </lineage>
</organism>
<dbReference type="Proteomes" id="UP000004690">
    <property type="component" value="Unassembled WGS sequence"/>
</dbReference>
<evidence type="ECO:0000313" key="2">
    <source>
        <dbReference type="Proteomes" id="UP000004690"/>
    </source>
</evidence>
<proteinExistence type="predicted"/>
<name>I3C1B3_9FLAO</name>
<dbReference type="HOGENOM" id="CLU_1292955_0_0_10"/>
<dbReference type="eggNOG" id="COG0589">
    <property type="taxonomic scope" value="Bacteria"/>
</dbReference>
<keyword evidence="2" id="KW-1185">Reference proteome</keyword>
<sequence>MKKILVLTDFSENAWNALKYTTSLYKDVACEFYILNSYSRDKYGLNTIDYLDPYEAFHKVSEIESKSKLTKLLQRITFFDSNKEHQFFIIGEAKGLLSATKCLIAELNIEQVLIAAKENSNKKSYKLGRNAREIIKKIKEVPILIVSNLKNLKPTYKIQAKNISFSSIEATLNEGSIMLLKNTFPEETTSYPTYVLTDMLQNIYLGFTQRIGI</sequence>